<dbReference type="InterPro" id="IPR006219">
    <property type="entry name" value="DAHP_synth_1"/>
</dbReference>
<evidence type="ECO:0000256" key="1">
    <source>
        <dbReference type="ARBA" id="ARBA00003726"/>
    </source>
</evidence>
<dbReference type="Gene3D" id="3.20.20.70">
    <property type="entry name" value="Aldolase class I"/>
    <property type="match status" value="1"/>
</dbReference>
<keyword evidence="4 8" id="KW-0028">Amino-acid biosynthesis</keyword>
<proteinExistence type="inferred from homology"/>
<evidence type="ECO:0000256" key="5">
    <source>
        <dbReference type="ARBA" id="ARBA00022679"/>
    </source>
</evidence>
<dbReference type="GO" id="GO:0005737">
    <property type="term" value="C:cytoplasm"/>
    <property type="evidence" value="ECO:0007669"/>
    <property type="project" value="TreeGrafter"/>
</dbReference>
<accession>A0A0H2V636</accession>
<comment type="catalytic activity">
    <reaction evidence="7 8">
        <text>D-erythrose 4-phosphate + phosphoenolpyruvate + H2O = 7-phospho-2-dehydro-3-deoxy-D-arabino-heptonate + phosphate</text>
        <dbReference type="Rhea" id="RHEA:14717"/>
        <dbReference type="ChEBI" id="CHEBI:15377"/>
        <dbReference type="ChEBI" id="CHEBI:16897"/>
        <dbReference type="ChEBI" id="CHEBI:43474"/>
        <dbReference type="ChEBI" id="CHEBI:58394"/>
        <dbReference type="ChEBI" id="CHEBI:58702"/>
        <dbReference type="EC" id="2.5.1.54"/>
    </reaction>
</comment>
<dbReference type="PIRSF" id="PIRSF001361">
    <property type="entry name" value="DAHP_synthase"/>
    <property type="match status" value="1"/>
</dbReference>
<evidence type="ECO:0000256" key="7">
    <source>
        <dbReference type="ARBA" id="ARBA00047508"/>
    </source>
</evidence>
<dbReference type="SMR" id="A0A0H2V636"/>
<dbReference type="HOGENOM" id="CLU_030903_0_2_6"/>
<dbReference type="GO" id="GO:0009073">
    <property type="term" value="P:aromatic amino acid family biosynthetic process"/>
    <property type="evidence" value="ECO:0007669"/>
    <property type="project" value="UniProtKB-KW"/>
</dbReference>
<dbReference type="GO" id="GO:0008652">
    <property type="term" value="P:amino acid biosynthetic process"/>
    <property type="evidence" value="ECO:0007669"/>
    <property type="project" value="UniProtKB-KW"/>
</dbReference>
<dbReference type="PANTHER" id="PTHR21225:SF12">
    <property type="entry name" value="PHOSPHO-2-DEHYDRO-3-DEOXYHEPTONATE ALDOLASE, TYROSINE-INHIBITED"/>
    <property type="match status" value="1"/>
</dbReference>
<dbReference type="NCBIfam" id="NF009395">
    <property type="entry name" value="PRK12755.1"/>
    <property type="match status" value="1"/>
</dbReference>
<comment type="pathway">
    <text evidence="2 8">Metabolic intermediate biosynthesis; chorismate biosynthesis; chorismate from D-erythrose 4-phosphate and phosphoenolpyruvate: step 1/7.</text>
</comment>
<dbReference type="EMBL" id="AE014075">
    <property type="protein sequence ID" value="AAN79680.1"/>
    <property type="molecule type" value="Genomic_DNA"/>
</dbReference>
<evidence type="ECO:0000313" key="11">
    <source>
        <dbReference type="Proteomes" id="UP000001410"/>
    </source>
</evidence>
<dbReference type="eggNOG" id="COG0722">
    <property type="taxonomic scope" value="Bacteria"/>
</dbReference>
<sequence length="358" mass="39857">MCNRWLRIELSGDTMQSVSKSIYRGKLLSSLPAVGEIHKEIAVSEETVTWISLQREIIANILLGKDPRLLVIVGPCSIHDVQAAVEYAKRLSVLQNKYLSQMYIVMRTYFEKPRTRKGWKGIMHDPDLNGSYNVEKGIRYARQCLSSITTMRVATATEFLDPFLTPYIADLICWGAVGARTTESQTHRQLASGLHCPVGFKNSTDGNINLAIDAILAAREQHVVYMTSLTKCISTLLTDGNPHGHLILRGGREPNYGLSDITKAVKLMHDEGINHRLIIDCSHGNSGKVAERQISVAREVIDNRKKMPGYVAGIMLESFLQGGKQSDSLPREYGQSVTDECLSWQQTEQLLSTLAAQL</sequence>
<dbReference type="UniPathway" id="UPA00053">
    <property type="reaction ID" value="UER00084"/>
</dbReference>
<keyword evidence="6 8" id="KW-0057">Aromatic amino acid biosynthesis</keyword>
<feature type="domain" description="DAHP synthetase I/KDSA" evidence="9">
    <location>
        <begin position="55"/>
        <end position="351"/>
    </location>
</feature>
<dbReference type="PANTHER" id="PTHR21225">
    <property type="entry name" value="PHOSPHO-2-DEHYDRO-3-DEOXYHEPTONATE ALDOLASE DAHP SYNTHETASE"/>
    <property type="match status" value="1"/>
</dbReference>
<organism evidence="10 11">
    <name type="scientific">Escherichia coli O6:H1 (strain CFT073 / ATCC 700928 / UPEC)</name>
    <dbReference type="NCBI Taxonomy" id="199310"/>
    <lineage>
        <taxon>Bacteria</taxon>
        <taxon>Pseudomonadati</taxon>
        <taxon>Pseudomonadota</taxon>
        <taxon>Gammaproteobacteria</taxon>
        <taxon>Enterobacterales</taxon>
        <taxon>Enterobacteriaceae</taxon>
        <taxon>Escherichia</taxon>
    </lineage>
</organism>
<dbReference type="Proteomes" id="UP000001410">
    <property type="component" value="Chromosome"/>
</dbReference>
<evidence type="ECO:0000259" key="9">
    <source>
        <dbReference type="Pfam" id="PF00793"/>
    </source>
</evidence>
<comment type="similarity">
    <text evidence="3 8">Belongs to the class-I DAHP synthase family.</text>
</comment>
<dbReference type="GO" id="GO:0003849">
    <property type="term" value="F:3-deoxy-7-phosphoheptulonate synthase activity"/>
    <property type="evidence" value="ECO:0007669"/>
    <property type="project" value="UniProtKB-EC"/>
</dbReference>
<keyword evidence="11" id="KW-1185">Reference proteome</keyword>
<evidence type="ECO:0000256" key="3">
    <source>
        <dbReference type="ARBA" id="ARBA00007985"/>
    </source>
</evidence>
<evidence type="ECO:0000256" key="4">
    <source>
        <dbReference type="ARBA" id="ARBA00022605"/>
    </source>
</evidence>
<evidence type="ECO:0000256" key="2">
    <source>
        <dbReference type="ARBA" id="ARBA00004688"/>
    </source>
</evidence>
<dbReference type="AlphaFoldDB" id="A0A0H2V636"/>
<reference evidence="10 11" key="1">
    <citation type="journal article" date="2002" name="Proc. Natl. Acad. Sci. U.S.A.">
        <title>Extensive mosaic structure revealed by the complete genome sequence of uropathogenic Escherichia coli.</title>
        <authorList>
            <person name="Welch R.A."/>
            <person name="Burland V."/>
            <person name="Plunkett G.III."/>
            <person name="Redford P."/>
            <person name="Roesch P."/>
            <person name="Rasko D."/>
            <person name="Buckles E.L."/>
            <person name="Liou S.R."/>
            <person name="Boutin A."/>
            <person name="Hackett J."/>
            <person name="Stroud D."/>
            <person name="Mayhew G.F."/>
            <person name="Rose D.J."/>
            <person name="Zhou S."/>
            <person name="Schwartz D.C."/>
            <person name="Perna N.T."/>
            <person name="Mobley H.L."/>
            <person name="Donnenberg M.S."/>
            <person name="Blattner F.R."/>
        </authorList>
    </citation>
    <scope>NUCLEOTIDE SEQUENCE [LARGE SCALE GENOMIC DNA]</scope>
    <source>
        <strain evidence="11">CFT073 / ATCC 700928 / UPEC</strain>
    </source>
</reference>
<dbReference type="STRING" id="199310.c1220"/>
<dbReference type="EC" id="2.5.1.54" evidence="8"/>
<protein>
    <recommendedName>
        <fullName evidence="8">Phospho-2-dehydro-3-deoxyheptonate aldolase</fullName>
        <ecNumber evidence="8">2.5.1.54</ecNumber>
    </recommendedName>
</protein>
<dbReference type="InterPro" id="IPR013785">
    <property type="entry name" value="Aldolase_TIM"/>
</dbReference>
<keyword evidence="5 8" id="KW-0808">Transferase</keyword>
<name>A0A0H2V636_ECOL6</name>
<dbReference type="SUPFAM" id="SSF51569">
    <property type="entry name" value="Aldolase"/>
    <property type="match status" value="1"/>
</dbReference>
<dbReference type="GO" id="GO:0009423">
    <property type="term" value="P:chorismate biosynthetic process"/>
    <property type="evidence" value="ECO:0007669"/>
    <property type="project" value="UniProtKB-UniPathway"/>
</dbReference>
<dbReference type="NCBIfam" id="TIGR00034">
    <property type="entry name" value="aroFGH"/>
    <property type="match status" value="1"/>
</dbReference>
<evidence type="ECO:0000256" key="8">
    <source>
        <dbReference type="PIRNR" id="PIRNR001361"/>
    </source>
</evidence>
<dbReference type="InterPro" id="IPR006218">
    <property type="entry name" value="DAHP1/KDSA"/>
</dbReference>
<evidence type="ECO:0000256" key="6">
    <source>
        <dbReference type="ARBA" id="ARBA00023141"/>
    </source>
</evidence>
<evidence type="ECO:0000313" key="10">
    <source>
        <dbReference type="EMBL" id="AAN79680.1"/>
    </source>
</evidence>
<dbReference type="KEGG" id="ecc:c1220"/>
<comment type="function">
    <text evidence="1 8">Stereospecific condensation of phosphoenolpyruvate (PEP) and D-erythrose-4-phosphate (E4P) giving rise to 3-deoxy-D-arabino-heptulosonate-7-phosphate (DAHP).</text>
</comment>
<dbReference type="Pfam" id="PF00793">
    <property type="entry name" value="DAHP_synth_1"/>
    <property type="match status" value="1"/>
</dbReference>
<gene>
    <name evidence="10" type="ordered locus">c1220</name>
</gene>